<gene>
    <name evidence="5" type="ORF">PPROV_000939500</name>
</gene>
<dbReference type="EMBL" id="BNJQ01000030">
    <property type="protein sequence ID" value="GHP10664.1"/>
    <property type="molecule type" value="Genomic_DNA"/>
</dbReference>
<dbReference type="InterPro" id="IPR003959">
    <property type="entry name" value="ATPase_AAA_core"/>
</dbReference>
<dbReference type="AlphaFoldDB" id="A0A830HU00"/>
<dbReference type="OrthoDB" id="497326at2759"/>
<proteinExistence type="inferred from homology"/>
<dbReference type="SUPFAM" id="SSF52540">
    <property type="entry name" value="P-loop containing nucleoside triphosphate hydrolases"/>
    <property type="match status" value="1"/>
</dbReference>
<dbReference type="GO" id="GO:0016887">
    <property type="term" value="F:ATP hydrolysis activity"/>
    <property type="evidence" value="ECO:0007669"/>
    <property type="project" value="InterPro"/>
</dbReference>
<keyword evidence="3" id="KW-0067">ATP-binding</keyword>
<dbReference type="InterPro" id="IPR003593">
    <property type="entry name" value="AAA+_ATPase"/>
</dbReference>
<comment type="caution">
    <text evidence="5">The sequence shown here is derived from an EMBL/GenBank/DDBJ whole genome shotgun (WGS) entry which is preliminary data.</text>
</comment>
<reference evidence="5" key="1">
    <citation type="submission" date="2020-10" db="EMBL/GenBank/DDBJ databases">
        <title>Unveiling of a novel bifunctional photoreceptor, Dualchrome1, isolated from a cosmopolitan green alga.</title>
        <authorList>
            <person name="Suzuki S."/>
            <person name="Kawachi M."/>
        </authorList>
    </citation>
    <scope>NUCLEOTIDE SEQUENCE</scope>
    <source>
        <strain evidence="5">NIES 2893</strain>
    </source>
</reference>
<dbReference type="Gene3D" id="3.40.50.300">
    <property type="entry name" value="P-loop containing nucleotide triphosphate hydrolases"/>
    <property type="match status" value="1"/>
</dbReference>
<name>A0A830HU00_9CHLO</name>
<dbReference type="InterPro" id="IPR027417">
    <property type="entry name" value="P-loop_NTPase"/>
</dbReference>
<protein>
    <recommendedName>
        <fullName evidence="4">AAA+ ATPase domain-containing protein</fullName>
    </recommendedName>
</protein>
<evidence type="ECO:0000259" key="4">
    <source>
        <dbReference type="SMART" id="SM00382"/>
    </source>
</evidence>
<dbReference type="PRINTS" id="PR00300">
    <property type="entry name" value="CLPPROTEASEA"/>
</dbReference>
<dbReference type="InterPro" id="IPR050747">
    <property type="entry name" value="Mitochondrial_chaperone_BCS1"/>
</dbReference>
<evidence type="ECO:0000313" key="5">
    <source>
        <dbReference type="EMBL" id="GHP10664.1"/>
    </source>
</evidence>
<dbReference type="Proteomes" id="UP000660262">
    <property type="component" value="Unassembled WGS sequence"/>
</dbReference>
<dbReference type="Pfam" id="PF25426">
    <property type="entry name" value="AAA_lid_BCS1"/>
    <property type="match status" value="1"/>
</dbReference>
<accession>A0A830HU00</accession>
<keyword evidence="2" id="KW-0547">Nucleotide-binding</keyword>
<evidence type="ECO:0000256" key="3">
    <source>
        <dbReference type="ARBA" id="ARBA00022840"/>
    </source>
</evidence>
<dbReference type="InterPro" id="IPR057495">
    <property type="entry name" value="AAA_lid_BCS1"/>
</dbReference>
<dbReference type="Pfam" id="PF00004">
    <property type="entry name" value="AAA"/>
    <property type="match status" value="1"/>
</dbReference>
<keyword evidence="6" id="KW-1185">Reference proteome</keyword>
<comment type="similarity">
    <text evidence="1">Belongs to the AAA ATPase family. BCS1 subfamily.</text>
</comment>
<evidence type="ECO:0000256" key="2">
    <source>
        <dbReference type="ARBA" id="ARBA00022741"/>
    </source>
</evidence>
<dbReference type="PANTHER" id="PTHR23070">
    <property type="entry name" value="BCS1 AAA-TYPE ATPASE"/>
    <property type="match status" value="1"/>
</dbReference>
<dbReference type="GO" id="GO:0005524">
    <property type="term" value="F:ATP binding"/>
    <property type="evidence" value="ECO:0007669"/>
    <property type="project" value="UniProtKB-KW"/>
</dbReference>
<sequence length="253" mass="28223">MFLKGERWYAERGIPWRRGYLFYGPPGCGKTSLAFALAGELRCSLYTLRLGSLASDDALFHLIRTTAPRSIILMEDVDAALPHELTTNGEGPSRTELVGRHGITLAGILEVLDGAALSNESRIIIMTTNFPDVLVPSLVRPGRVDLRFRLPLASIDMARRLFLSFYAKDGDIAAPEEEKEEESEVTKEVIASDVRLNHRIDDQLDTRSRAFSACIEPDKFSVAELQSLLMRYRHCSASAVEAARRGEHICTTW</sequence>
<feature type="domain" description="AAA+ ATPase" evidence="4">
    <location>
        <begin position="16"/>
        <end position="154"/>
    </location>
</feature>
<evidence type="ECO:0000313" key="6">
    <source>
        <dbReference type="Proteomes" id="UP000660262"/>
    </source>
</evidence>
<organism evidence="5 6">
    <name type="scientific">Pycnococcus provasolii</name>
    <dbReference type="NCBI Taxonomy" id="41880"/>
    <lineage>
        <taxon>Eukaryota</taxon>
        <taxon>Viridiplantae</taxon>
        <taxon>Chlorophyta</taxon>
        <taxon>Pseudoscourfieldiophyceae</taxon>
        <taxon>Pseudoscourfieldiales</taxon>
        <taxon>Pycnococcaceae</taxon>
        <taxon>Pycnococcus</taxon>
    </lineage>
</organism>
<dbReference type="InterPro" id="IPR001270">
    <property type="entry name" value="ClpA/B"/>
</dbReference>
<dbReference type="SMART" id="SM00382">
    <property type="entry name" value="AAA"/>
    <property type="match status" value="1"/>
</dbReference>
<evidence type="ECO:0000256" key="1">
    <source>
        <dbReference type="ARBA" id="ARBA00007448"/>
    </source>
</evidence>